<dbReference type="SUPFAM" id="SSF52266">
    <property type="entry name" value="SGNH hydrolase"/>
    <property type="match status" value="1"/>
</dbReference>
<dbReference type="PROSITE" id="PS51257">
    <property type="entry name" value="PROKAR_LIPOPROTEIN"/>
    <property type="match status" value="1"/>
</dbReference>
<name>L7KEV9_9ACTN</name>
<evidence type="ECO:0000256" key="1">
    <source>
        <dbReference type="PIRSR" id="PIRSR637460-1"/>
    </source>
</evidence>
<protein>
    <submittedName>
        <fullName evidence="6">Putative esterase</fullName>
    </submittedName>
</protein>
<dbReference type="PANTHER" id="PTHR37981">
    <property type="entry name" value="LIPASE 2"/>
    <property type="match status" value="1"/>
</dbReference>
<dbReference type="Pfam" id="PF13472">
    <property type="entry name" value="Lipase_GDSL_2"/>
    <property type="match status" value="1"/>
</dbReference>
<dbReference type="OrthoDB" id="5503950at2"/>
<dbReference type="GO" id="GO:0019433">
    <property type="term" value="P:triglyceride catabolic process"/>
    <property type="evidence" value="ECO:0007669"/>
    <property type="project" value="TreeGrafter"/>
</dbReference>
<reference evidence="6 7" key="1">
    <citation type="submission" date="2012-12" db="EMBL/GenBank/DDBJ databases">
        <title>Whole genome shotgun sequence of Gordonia aichiensis NBRC 108223.</title>
        <authorList>
            <person name="Isaki-Nakamura S."/>
            <person name="Hosoyama A."/>
            <person name="Tsuchikane K."/>
            <person name="Ando Y."/>
            <person name="Baba S."/>
            <person name="Ohji S."/>
            <person name="Hamada M."/>
            <person name="Tamura T."/>
            <person name="Yamazoe A."/>
            <person name="Yamazaki S."/>
            <person name="Fujita N."/>
        </authorList>
    </citation>
    <scope>NUCLEOTIDE SEQUENCE [LARGE SCALE GENOMIC DNA]</scope>
    <source>
        <strain evidence="6 7">NBRC 108223</strain>
    </source>
</reference>
<feature type="disulfide bond" evidence="2">
    <location>
        <begin position="163"/>
        <end position="176"/>
    </location>
</feature>
<evidence type="ECO:0000256" key="4">
    <source>
        <dbReference type="SAM" id="SignalP"/>
    </source>
</evidence>
<dbReference type="STRING" id="1220583.GOACH_03_00160"/>
<dbReference type="EMBL" id="BANR01000003">
    <property type="protein sequence ID" value="GAC47001.1"/>
    <property type="molecule type" value="Genomic_DNA"/>
</dbReference>
<dbReference type="InterPro" id="IPR036514">
    <property type="entry name" value="SGNH_hydro_sf"/>
</dbReference>
<proteinExistence type="predicted"/>
<evidence type="ECO:0000256" key="2">
    <source>
        <dbReference type="PIRSR" id="PIRSR637460-2"/>
    </source>
</evidence>
<dbReference type="Proteomes" id="UP000010988">
    <property type="component" value="Unassembled WGS sequence"/>
</dbReference>
<dbReference type="PANTHER" id="PTHR37981:SF1">
    <property type="entry name" value="SGNH HYDROLASE-TYPE ESTERASE DOMAIN-CONTAINING PROTEIN"/>
    <property type="match status" value="1"/>
</dbReference>
<evidence type="ECO:0000313" key="7">
    <source>
        <dbReference type="Proteomes" id="UP000010988"/>
    </source>
</evidence>
<accession>L7KEV9</accession>
<feature type="active site" description="Nucleophile" evidence="1">
    <location>
        <position position="72"/>
    </location>
</feature>
<dbReference type="CDD" id="cd01823">
    <property type="entry name" value="SEST_like"/>
    <property type="match status" value="1"/>
</dbReference>
<feature type="region of interest" description="Disordered" evidence="3">
    <location>
        <begin position="31"/>
        <end position="61"/>
    </location>
</feature>
<evidence type="ECO:0000259" key="5">
    <source>
        <dbReference type="Pfam" id="PF13472"/>
    </source>
</evidence>
<comment type="caution">
    <text evidence="6">The sequence shown here is derived from an EMBL/GenBank/DDBJ whole genome shotgun (WGS) entry which is preliminary data.</text>
</comment>
<evidence type="ECO:0000256" key="3">
    <source>
        <dbReference type="SAM" id="MobiDB-lite"/>
    </source>
</evidence>
<feature type="disulfide bond" evidence="2">
    <location>
        <begin position="90"/>
        <end position="114"/>
    </location>
</feature>
<organism evidence="6 7">
    <name type="scientific">Gordonia aichiensis NBRC 108223</name>
    <dbReference type="NCBI Taxonomy" id="1220583"/>
    <lineage>
        <taxon>Bacteria</taxon>
        <taxon>Bacillati</taxon>
        <taxon>Actinomycetota</taxon>
        <taxon>Actinomycetes</taxon>
        <taxon>Mycobacteriales</taxon>
        <taxon>Gordoniaceae</taxon>
        <taxon>Gordonia</taxon>
    </lineage>
</organism>
<feature type="chain" id="PRO_5003979195" evidence="4">
    <location>
        <begin position="26"/>
        <end position="316"/>
    </location>
</feature>
<dbReference type="RefSeq" id="WP_005169451.1">
    <property type="nucleotide sequence ID" value="NZ_BANR01000003.1"/>
</dbReference>
<gene>
    <name evidence="6" type="ORF">GOACH_03_00160</name>
</gene>
<keyword evidence="4" id="KW-0732">Signal</keyword>
<evidence type="ECO:0000313" key="6">
    <source>
        <dbReference type="EMBL" id="GAC47001.1"/>
    </source>
</evidence>
<keyword evidence="7" id="KW-1185">Reference proteome</keyword>
<dbReference type="InterPro" id="IPR013830">
    <property type="entry name" value="SGNH_hydro"/>
</dbReference>
<dbReference type="Gene3D" id="3.40.50.1110">
    <property type="entry name" value="SGNH hydrolase"/>
    <property type="match status" value="1"/>
</dbReference>
<keyword evidence="2" id="KW-1015">Disulfide bond</keyword>
<dbReference type="eggNOG" id="COG2755">
    <property type="taxonomic scope" value="Bacteria"/>
</dbReference>
<dbReference type="InterPro" id="IPR037460">
    <property type="entry name" value="SEST-like"/>
</dbReference>
<dbReference type="GO" id="GO:0004806">
    <property type="term" value="F:triacylglycerol lipase activity"/>
    <property type="evidence" value="ECO:0007669"/>
    <property type="project" value="TreeGrafter"/>
</dbReference>
<feature type="disulfide bond" evidence="2">
    <location>
        <begin position="227"/>
        <end position="276"/>
    </location>
</feature>
<feature type="signal peptide" evidence="4">
    <location>
        <begin position="1"/>
        <end position="25"/>
    </location>
</feature>
<feature type="domain" description="SGNH hydrolase-type esterase" evidence="5">
    <location>
        <begin position="69"/>
        <end position="305"/>
    </location>
</feature>
<sequence>MTDARLSKVVVLVALLVALAVAATACTDGTGDRVEGSGTVADSSEMPAESPDATADSPANRSGTAYVNLGDSYSAGTGVRPLVEDSPLQCQRSSSNFAHVLAQRRGLALDDVSCAGATTSDFFAAQYFGVGPQLDALGSGTRIVTLMIGGNDGDIFSGTIRDCGEVAADDPTGSPCRARYGSSFVDRVRERTYPDVVKAVRAVTQRAPRARVLVVGYPWILPATTGCYPTMRVAAGDVGYVRDLQATLNDVIARAARATGGTYVDMSAVSEGHDACESASVRWIEPQVGSSAPITVHPNAAGHQAIADQVGAALGR</sequence>
<dbReference type="AlphaFoldDB" id="L7KEV9"/>
<feature type="active site" evidence="1">
    <location>
        <position position="297"/>
    </location>
</feature>